<dbReference type="AlphaFoldDB" id="A0A834M5D7"/>
<evidence type="ECO:0000313" key="3">
    <source>
        <dbReference type="Proteomes" id="UP000625711"/>
    </source>
</evidence>
<dbReference type="Proteomes" id="UP000625711">
    <property type="component" value="Unassembled WGS sequence"/>
</dbReference>
<feature type="region of interest" description="Disordered" evidence="1">
    <location>
        <begin position="1"/>
        <end position="43"/>
    </location>
</feature>
<comment type="caution">
    <text evidence="2">The sequence shown here is derived from an EMBL/GenBank/DDBJ whole genome shotgun (WGS) entry which is preliminary data.</text>
</comment>
<protein>
    <submittedName>
        <fullName evidence="2">Uncharacterized protein</fullName>
    </submittedName>
</protein>
<organism evidence="2 3">
    <name type="scientific">Rhynchophorus ferrugineus</name>
    <name type="common">Red palm weevil</name>
    <name type="synonym">Curculio ferrugineus</name>
    <dbReference type="NCBI Taxonomy" id="354439"/>
    <lineage>
        <taxon>Eukaryota</taxon>
        <taxon>Metazoa</taxon>
        <taxon>Ecdysozoa</taxon>
        <taxon>Arthropoda</taxon>
        <taxon>Hexapoda</taxon>
        <taxon>Insecta</taxon>
        <taxon>Pterygota</taxon>
        <taxon>Neoptera</taxon>
        <taxon>Endopterygota</taxon>
        <taxon>Coleoptera</taxon>
        <taxon>Polyphaga</taxon>
        <taxon>Cucujiformia</taxon>
        <taxon>Curculionidae</taxon>
        <taxon>Dryophthorinae</taxon>
        <taxon>Rhynchophorus</taxon>
    </lineage>
</organism>
<feature type="region of interest" description="Disordered" evidence="1">
    <location>
        <begin position="256"/>
        <end position="278"/>
    </location>
</feature>
<proteinExistence type="predicted"/>
<evidence type="ECO:0000256" key="1">
    <source>
        <dbReference type="SAM" id="MobiDB-lite"/>
    </source>
</evidence>
<accession>A0A834M5D7</accession>
<name>A0A834M5D7_RHYFE</name>
<gene>
    <name evidence="2" type="ORF">GWI33_018339</name>
</gene>
<dbReference type="OrthoDB" id="7971605at2759"/>
<dbReference type="EMBL" id="JAACXV010014319">
    <property type="protein sequence ID" value="KAF7268591.1"/>
    <property type="molecule type" value="Genomic_DNA"/>
</dbReference>
<keyword evidence="3" id="KW-1185">Reference proteome</keyword>
<feature type="compositionally biased region" description="Basic and acidic residues" evidence="1">
    <location>
        <begin position="1"/>
        <end position="18"/>
    </location>
</feature>
<sequence>MADKEKGGRERLPGRRLEGPPPGRRADAPAAGRGTGWKLRNGHAGARPFAAPPPWQFGAVSAQWGRGAPASPFAMRSHVSKVGHRKARALSGHRAVPESALWANQHVFSIKCRNKLSGPAPGVARRDTRASPSGGRDRFCCYMFHVRFGCMSSAKERPGGGQNNSRLSIAATVAQIALSFRFISDGTLTVGGERFTVEPLRSCGPILECRRMGRPPPGVPPGDDAHDGAIRILGVIKVLSDNRLLGKALATLKKLLSGDEGDPPNHQPPRMPPATEAL</sequence>
<reference evidence="2" key="1">
    <citation type="submission" date="2020-08" db="EMBL/GenBank/DDBJ databases">
        <title>Genome sequencing and assembly of the red palm weevil Rhynchophorus ferrugineus.</title>
        <authorList>
            <person name="Dias G.B."/>
            <person name="Bergman C.M."/>
            <person name="Manee M."/>
        </authorList>
    </citation>
    <scope>NUCLEOTIDE SEQUENCE</scope>
    <source>
        <strain evidence="2">AA-2017</strain>
        <tissue evidence="2">Whole larva</tissue>
    </source>
</reference>
<evidence type="ECO:0000313" key="2">
    <source>
        <dbReference type="EMBL" id="KAF7268591.1"/>
    </source>
</evidence>